<gene>
    <name evidence="2" type="ORF">EDD71_1059</name>
</gene>
<keyword evidence="1" id="KW-1133">Transmembrane helix</keyword>
<evidence type="ECO:0000313" key="2">
    <source>
        <dbReference type="EMBL" id="TDT61831.1"/>
    </source>
</evidence>
<dbReference type="Pfam" id="PF18910">
    <property type="entry name" value="DUF5665"/>
    <property type="match status" value="1"/>
</dbReference>
<evidence type="ECO:0000313" key="3">
    <source>
        <dbReference type="Proteomes" id="UP000295325"/>
    </source>
</evidence>
<dbReference type="InterPro" id="IPR043723">
    <property type="entry name" value="DUF5665"/>
</dbReference>
<keyword evidence="1" id="KW-0812">Transmembrane</keyword>
<feature type="transmembrane region" description="Helical" evidence="1">
    <location>
        <begin position="38"/>
        <end position="65"/>
    </location>
</feature>
<dbReference type="AlphaFoldDB" id="A0A4R7KR42"/>
<dbReference type="RefSeq" id="WP_133627469.1">
    <property type="nucleotide sequence ID" value="NZ_SOAZ01000005.1"/>
</dbReference>
<sequence>MASDCEEYRKVLQTVAAQLERAKFGDYIDLMQNPVRMIALNFISGIARGFGIAVGFTILGALVLYLLQRLVVLNLPIIGGIITEIVKLVQLNTKIR</sequence>
<keyword evidence="3" id="KW-1185">Reference proteome</keyword>
<accession>A0A4R7KR42</accession>
<protein>
    <submittedName>
        <fullName evidence="2">Uncharacterized protein</fullName>
    </submittedName>
</protein>
<keyword evidence="1" id="KW-0472">Membrane</keyword>
<feature type="transmembrane region" description="Helical" evidence="1">
    <location>
        <begin position="71"/>
        <end position="89"/>
    </location>
</feature>
<proteinExistence type="predicted"/>
<dbReference type="OrthoDB" id="1634137at2"/>
<dbReference type="EMBL" id="SOAZ01000005">
    <property type="protein sequence ID" value="TDT61831.1"/>
    <property type="molecule type" value="Genomic_DNA"/>
</dbReference>
<reference evidence="2 3" key="1">
    <citation type="submission" date="2019-03" db="EMBL/GenBank/DDBJ databases">
        <title>Genomic Encyclopedia of Type Strains, Phase IV (KMG-IV): sequencing the most valuable type-strain genomes for metagenomic binning, comparative biology and taxonomic classification.</title>
        <authorList>
            <person name="Goeker M."/>
        </authorList>
    </citation>
    <scope>NUCLEOTIDE SEQUENCE [LARGE SCALE GENOMIC DNA]</scope>
    <source>
        <strain evidence="2 3">DSM 24455</strain>
    </source>
</reference>
<name>A0A4R7KR42_9CLOT</name>
<dbReference type="Proteomes" id="UP000295325">
    <property type="component" value="Unassembled WGS sequence"/>
</dbReference>
<evidence type="ECO:0000256" key="1">
    <source>
        <dbReference type="SAM" id="Phobius"/>
    </source>
</evidence>
<comment type="caution">
    <text evidence="2">The sequence shown here is derived from an EMBL/GenBank/DDBJ whole genome shotgun (WGS) entry which is preliminary data.</text>
</comment>
<organism evidence="2 3">
    <name type="scientific">Fonticella tunisiensis</name>
    <dbReference type="NCBI Taxonomy" id="1096341"/>
    <lineage>
        <taxon>Bacteria</taxon>
        <taxon>Bacillati</taxon>
        <taxon>Bacillota</taxon>
        <taxon>Clostridia</taxon>
        <taxon>Eubacteriales</taxon>
        <taxon>Clostridiaceae</taxon>
        <taxon>Fonticella</taxon>
    </lineage>
</organism>